<organism evidence="1">
    <name type="scientific">bioreactor metagenome</name>
    <dbReference type="NCBI Taxonomy" id="1076179"/>
    <lineage>
        <taxon>unclassified sequences</taxon>
        <taxon>metagenomes</taxon>
        <taxon>ecological metagenomes</taxon>
    </lineage>
</organism>
<accession>A0A645EJK4</accession>
<protein>
    <recommendedName>
        <fullName evidence="2">DUF2098 domain-containing protein</fullName>
    </recommendedName>
</protein>
<comment type="caution">
    <text evidence="1">The sequence shown here is derived from an EMBL/GenBank/DDBJ whole genome shotgun (WGS) entry which is preliminary data.</text>
</comment>
<proteinExistence type="predicted"/>
<dbReference type="AlphaFoldDB" id="A0A645EJK4"/>
<evidence type="ECO:0000313" key="1">
    <source>
        <dbReference type="EMBL" id="MPN00743.1"/>
    </source>
</evidence>
<dbReference type="Pfam" id="PF09871">
    <property type="entry name" value="DUF2098"/>
    <property type="match status" value="1"/>
</dbReference>
<reference evidence="1" key="1">
    <citation type="submission" date="2019-08" db="EMBL/GenBank/DDBJ databases">
        <authorList>
            <person name="Kucharzyk K."/>
            <person name="Murdoch R.W."/>
            <person name="Higgins S."/>
            <person name="Loffler F."/>
        </authorList>
    </citation>
    <scope>NUCLEOTIDE SEQUENCE</scope>
</reference>
<sequence length="92" mass="10228">MEVGEIYKYIPTSTVGKVVGIRESDGRVWAFLDFTQLWYDAAFLQPADASEYKAISYKEKERSSKDALKALEKEMKDAEDVDISQLAATGGG</sequence>
<dbReference type="InterPro" id="IPR019209">
    <property type="entry name" value="DUF2098"/>
</dbReference>
<name>A0A645EJK4_9ZZZZ</name>
<dbReference type="EMBL" id="VSSQ01046772">
    <property type="protein sequence ID" value="MPN00743.1"/>
    <property type="molecule type" value="Genomic_DNA"/>
</dbReference>
<gene>
    <name evidence="1" type="ORF">SDC9_147939</name>
</gene>
<evidence type="ECO:0008006" key="2">
    <source>
        <dbReference type="Google" id="ProtNLM"/>
    </source>
</evidence>